<dbReference type="AlphaFoldDB" id="A0A3M0KH18"/>
<feature type="region of interest" description="Disordered" evidence="1">
    <location>
        <begin position="37"/>
        <end position="65"/>
    </location>
</feature>
<dbReference type="Proteomes" id="UP000269221">
    <property type="component" value="Unassembled WGS sequence"/>
</dbReference>
<evidence type="ECO:0000313" key="3">
    <source>
        <dbReference type="Proteomes" id="UP000269221"/>
    </source>
</evidence>
<comment type="caution">
    <text evidence="2">The sequence shown here is derived from an EMBL/GenBank/DDBJ whole genome shotgun (WGS) entry which is preliminary data.</text>
</comment>
<proteinExistence type="predicted"/>
<accession>A0A3M0KH18</accession>
<evidence type="ECO:0000313" key="2">
    <source>
        <dbReference type="EMBL" id="RMC12436.1"/>
    </source>
</evidence>
<reference evidence="2 3" key="1">
    <citation type="submission" date="2018-07" db="EMBL/GenBank/DDBJ databases">
        <title>A high quality draft genome assembly of the barn swallow (H. rustica rustica).</title>
        <authorList>
            <person name="Formenti G."/>
            <person name="Chiara M."/>
            <person name="Poveda L."/>
            <person name="Francoijs K.-J."/>
            <person name="Bonisoli-Alquati A."/>
            <person name="Canova L."/>
            <person name="Gianfranceschi L."/>
            <person name="Horner D.S."/>
            <person name="Saino N."/>
        </authorList>
    </citation>
    <scope>NUCLEOTIDE SEQUENCE [LARGE SCALE GENOMIC DNA]</scope>
    <source>
        <strain evidence="2">Chelidonia</strain>
        <tissue evidence="2">Blood</tissue>
    </source>
</reference>
<organism evidence="2 3">
    <name type="scientific">Hirundo rustica rustica</name>
    <dbReference type="NCBI Taxonomy" id="333673"/>
    <lineage>
        <taxon>Eukaryota</taxon>
        <taxon>Metazoa</taxon>
        <taxon>Chordata</taxon>
        <taxon>Craniata</taxon>
        <taxon>Vertebrata</taxon>
        <taxon>Euteleostomi</taxon>
        <taxon>Archelosauria</taxon>
        <taxon>Archosauria</taxon>
        <taxon>Dinosauria</taxon>
        <taxon>Saurischia</taxon>
        <taxon>Theropoda</taxon>
        <taxon>Coelurosauria</taxon>
        <taxon>Aves</taxon>
        <taxon>Neognathae</taxon>
        <taxon>Neoaves</taxon>
        <taxon>Telluraves</taxon>
        <taxon>Australaves</taxon>
        <taxon>Passeriformes</taxon>
        <taxon>Sylvioidea</taxon>
        <taxon>Hirundinidae</taxon>
        <taxon>Hirundo</taxon>
    </lineage>
</organism>
<dbReference type="EMBL" id="QRBI01000106">
    <property type="protein sequence ID" value="RMC12436.1"/>
    <property type="molecule type" value="Genomic_DNA"/>
</dbReference>
<keyword evidence="3" id="KW-1185">Reference proteome</keyword>
<name>A0A3M0KH18_HIRRU</name>
<sequence>MESVLYSISTSPPPDLRKVTPISKQQHELLSRKVRSQKPFLASRVSPCKPKQPKSSNGLGSTVPRKLPPFTLGQLLRVDLSDHYSRECDTGCVTNMVQFDTQLVFRYLEKKTLPVFSCVVAKP</sequence>
<gene>
    <name evidence="2" type="ORF">DUI87_09951</name>
</gene>
<protein>
    <submittedName>
        <fullName evidence="2">Uncharacterized protein</fullName>
    </submittedName>
</protein>
<evidence type="ECO:0000256" key="1">
    <source>
        <dbReference type="SAM" id="MobiDB-lite"/>
    </source>
</evidence>